<evidence type="ECO:0000313" key="2">
    <source>
        <dbReference type="Proteomes" id="UP000824533"/>
    </source>
</evidence>
<keyword evidence="2" id="KW-1185">Reference proteome</keyword>
<organism evidence="1 2">
    <name type="scientific">Dendrolimus kikuchii</name>
    <dbReference type="NCBI Taxonomy" id="765133"/>
    <lineage>
        <taxon>Eukaryota</taxon>
        <taxon>Metazoa</taxon>
        <taxon>Ecdysozoa</taxon>
        <taxon>Arthropoda</taxon>
        <taxon>Hexapoda</taxon>
        <taxon>Insecta</taxon>
        <taxon>Pterygota</taxon>
        <taxon>Neoptera</taxon>
        <taxon>Endopterygota</taxon>
        <taxon>Lepidoptera</taxon>
        <taxon>Glossata</taxon>
        <taxon>Ditrysia</taxon>
        <taxon>Bombycoidea</taxon>
        <taxon>Lasiocampidae</taxon>
        <taxon>Dendrolimus</taxon>
    </lineage>
</organism>
<proteinExistence type="predicted"/>
<name>A0ACC1D4U4_9NEOP</name>
<protein>
    <submittedName>
        <fullName evidence="1">Uncharacterized protein</fullName>
    </submittedName>
</protein>
<accession>A0ACC1D4U4</accession>
<comment type="caution">
    <text evidence="1">The sequence shown here is derived from an EMBL/GenBank/DDBJ whole genome shotgun (WGS) entry which is preliminary data.</text>
</comment>
<dbReference type="Proteomes" id="UP000824533">
    <property type="component" value="Linkage Group LG09"/>
</dbReference>
<gene>
    <name evidence="1" type="ORF">K1T71_005724</name>
</gene>
<evidence type="ECO:0000313" key="1">
    <source>
        <dbReference type="EMBL" id="KAJ0178949.1"/>
    </source>
</evidence>
<sequence length="593" mass="66504">MDKNLELRNLPFGARHSIVQILDLDNSWQKVMDHIPKDPSSKHFERKYNSEHVRLIKQHADDTNRTCSDVLFDEWGTSGKIRPTVKTLLDVLVNAQIFRAADEVAIMLQEPIPKRPDAGPARKISTSVTLLLNGLTMEENSDIKNTDITKRYTSQAVHNGVTKQMKSVNLIQFTSKVDNKEIKSYGKQTTAQMVSNNDDLPQVVQELCTNEMPDLPEFNEDKPKTNEESTPKLSPLGSNNSSMFYPSSSPHMAPGADLYNVIDRDILENPNLVQFHYEELQNLTNNFTEAKNETQNGPIGKIGSGGFGDVFAAYHAKYGTLAVKRVRCINPFDCKPDMVIKIFNNEVVSLSHLHHVNIVPILGYSINGPLPCIICKYIEGGNLEQKLATKVLNEKQRMDIIIGSAEGLKYIHNTVKPLKRDPNSNSICKKIYFLHGDVKSANILLTNECIPKLCDFGLAKQLETTFLVSSMIGTSAYMPLEAFNGTLTRKTDIYSFGIVLLEILTGLRPIVANDGDEKINIKSYIEESVPDGIISSLLDKVVGNWSKAQNLYNLAKHCLELNRNRRPSMDEICIILHKINQDDSFTVPYNQVS</sequence>
<reference evidence="1 2" key="1">
    <citation type="journal article" date="2021" name="Front. Genet.">
        <title>Chromosome-Level Genome Assembly Reveals Significant Gene Expansion in the Toll and IMD Signaling Pathways of Dendrolimus kikuchii.</title>
        <authorList>
            <person name="Zhou J."/>
            <person name="Wu P."/>
            <person name="Xiong Z."/>
            <person name="Liu N."/>
            <person name="Zhao N."/>
            <person name="Ji M."/>
            <person name="Qiu Y."/>
            <person name="Yang B."/>
        </authorList>
    </citation>
    <scope>NUCLEOTIDE SEQUENCE [LARGE SCALE GENOMIC DNA]</scope>
    <source>
        <strain evidence="1">Ann1</strain>
    </source>
</reference>
<dbReference type="EMBL" id="CM034395">
    <property type="protein sequence ID" value="KAJ0178949.1"/>
    <property type="molecule type" value="Genomic_DNA"/>
</dbReference>